<sequence length="136" mass="14325">MTTLLEKVLAVVIALLIAVGTGQWFLLRNAEHKAADALTQLGATQTLLDAEKARSTALVQSNAALKAAADTKQAELDRISREAAATRSKLDAALKANRAWADAPVPDAVWDSLFPRAEGADADHRTKGATARKPAG</sequence>
<evidence type="ECO:0000256" key="1">
    <source>
        <dbReference type="SAM" id="MobiDB-lite"/>
    </source>
</evidence>
<dbReference type="KEGG" id="vg:54974261"/>
<name>A0A0A1I670_9CAUD</name>
<feature type="region of interest" description="Disordered" evidence="1">
    <location>
        <begin position="116"/>
        <end position="136"/>
    </location>
</feature>
<organism evidence="2 3">
    <name type="scientific">Burkholderia phage Bp-AMP1</name>
    <dbReference type="NCBI Taxonomy" id="1432428"/>
    <lineage>
        <taxon>Viruses</taxon>
        <taxon>Duplodnaviria</taxon>
        <taxon>Heunggongvirae</taxon>
        <taxon>Uroviricota</taxon>
        <taxon>Caudoviricetes</taxon>
        <taxon>Autographivirales</taxon>
        <taxon>Autonotataviridae</taxon>
        <taxon>Ampunavirus</taxon>
        <taxon>Ampunavirus BpAMP1</taxon>
    </lineage>
</organism>
<evidence type="ECO:0000313" key="3">
    <source>
        <dbReference type="Proteomes" id="UP000030712"/>
    </source>
</evidence>
<accession>A0A0A1I670</accession>
<dbReference type="Proteomes" id="UP000030712">
    <property type="component" value="Segment"/>
</dbReference>
<protein>
    <submittedName>
        <fullName evidence="2">Uncharacterized protein</fullName>
    </submittedName>
</protein>
<proteinExistence type="predicted"/>
<reference evidence="2 3" key="1">
    <citation type="submission" date="2013-10" db="EMBL/GenBank/DDBJ databases">
        <title>Novel phages display a temperature dependent lifestyle choice that underpins the population dynamics of a tropical bacterial pathogen.</title>
        <authorList>
            <person name="Shan J."/>
            <person name="Korbrisate S."/>
            <person name="Adler-Lazer N."/>
            <person name="Clokie M."/>
            <person name="Galyov E."/>
        </authorList>
    </citation>
    <scope>NUCLEOTIDE SEQUENCE [LARGE SCALE GENOMIC DNA]</scope>
</reference>
<evidence type="ECO:0000313" key="2">
    <source>
        <dbReference type="EMBL" id="CDK30074.1"/>
    </source>
</evidence>
<dbReference type="RefSeq" id="YP_009784264.1">
    <property type="nucleotide sequence ID" value="NC_047743.1"/>
</dbReference>
<dbReference type="GeneID" id="54974261"/>
<dbReference type="EMBL" id="HG793132">
    <property type="protein sequence ID" value="CDK30074.1"/>
    <property type="molecule type" value="Genomic_DNA"/>
</dbReference>
<keyword evidence="3" id="KW-1185">Reference proteome</keyword>